<dbReference type="Pfam" id="PF05729">
    <property type="entry name" value="NACHT"/>
    <property type="match status" value="1"/>
</dbReference>
<evidence type="ECO:0000259" key="1">
    <source>
        <dbReference type="PROSITE" id="PS50837"/>
    </source>
</evidence>
<gene>
    <name evidence="2" type="ORF">EJC51_28220</name>
</gene>
<dbReference type="GO" id="GO:0016491">
    <property type="term" value="F:oxidoreductase activity"/>
    <property type="evidence" value="ECO:0007669"/>
    <property type="project" value="TreeGrafter"/>
</dbReference>
<dbReference type="RefSeq" id="WP_126273658.1">
    <property type="nucleotide sequence ID" value="NZ_CP034463.1"/>
</dbReference>
<dbReference type="InterPro" id="IPR003593">
    <property type="entry name" value="AAA+_ATPase"/>
</dbReference>
<reference evidence="2 3" key="1">
    <citation type="submission" date="2018-12" db="EMBL/GenBank/DDBJ databases">
        <authorList>
            <person name="Li K."/>
        </authorList>
    </citation>
    <scope>NUCLEOTIDE SEQUENCE [LARGE SCALE GENOMIC DNA]</scope>
    <source>
        <strain evidence="3">CR22</strain>
    </source>
</reference>
<dbReference type="EMBL" id="CP034463">
    <property type="protein sequence ID" value="AZP19613.1"/>
    <property type="molecule type" value="Genomic_DNA"/>
</dbReference>
<dbReference type="InterPro" id="IPR016024">
    <property type="entry name" value="ARM-type_fold"/>
</dbReference>
<evidence type="ECO:0000313" key="2">
    <source>
        <dbReference type="EMBL" id="AZP19613.1"/>
    </source>
</evidence>
<dbReference type="Pfam" id="PF13646">
    <property type="entry name" value="HEAT_2"/>
    <property type="match status" value="3"/>
</dbReference>
<dbReference type="KEGG" id="saqu:EJC51_28220"/>
<dbReference type="PANTHER" id="PTHR12697:SF5">
    <property type="entry name" value="DEOXYHYPUSINE HYDROXYLASE"/>
    <property type="match status" value="1"/>
</dbReference>
<sequence>MRDGEQVTAGGARSIGVGGDVTAAVSGDGNSLTIVEKQYVQQAPGPADLTDTEIDEALRRYAGRVRETYGRLDLEVLIPTEEGEHPPVGLDEVFVAPTLRADPPPVELPRDIRQRLMDAGEWPSHLPAALERDTLDRARQAYAERPARDALDVLADPAESRLVLLGDPGAGKSTLARHLALTLTREAPATGDSLAPLTGRIPLVMELREYAVGEWRERTFEDFLTYLHGTKGMAPPPAVVDRLLTEGRAVVVFDGLDELFDPAAREQVSHRIADFAGRYGGTGGVRVIVTSRVIGYRRGVLEHAGFSHHMVQDLSTRQIECFARQWYASSYPHDEERAARLCRRLTDAVGHSRPVAELAGNPLLLTILAIVGRRRELPRDRLGVYRHAVAVLVAHWDQHAKHLRAPDDVEALSYLGDEDRHELLRLVARRMQEGEGGIAGNHIHQDVLLETFRDYLREQYELPLAQAVSAARVMVRQFRDRNFILSHYGGGVYGFVHRAFLEYLAAVDIDHRYTREREWTPEQFIEEIFAGHAEDPAWHEVLLLVVGQLGEREAGAAVDRLLELHRRRVGALWRGELLALAVRALAEVRRIGALAAQSRAVVDAIIGGLEGADSRYGLLTGDEDIASALRTFPPHWSGRPRLLRWFHLRGQFRDMPQPGRIAAALYQAPQVPQVMAVLADVTSARRALLEMLAARWGAERGVRGLLQEGAVAEPNEYVRRAALKLLSGLDGVEVGDLVRNRSTEDPSLVVRAFALSMRDDAEALWESVLEFAGSEGDAEMRAEAVGLLAEYRIQDLAVRALLCRLAVVDSEDVVRWRAVDGLESLLDDEDIETLVRGRATDDSSDMVRNAAVRLLVEERGDWEFARGAAVQDDDWFVRMNALYGLRTLGRDDADTWDFLRQRALDDPHPQVRSAACTVMAQTTGSHPGTWEFLRERLAEDAGSEVRDSALSGLVELGRDREETWQLVRGHLLDDPEPEVRESALTELCGHWSYEAATWELTFERLMNDPEEGIRADALRATRYYRGDVDIRALIRDRVTEDPHPSVRGVALALLVTTVGDDDTTREILRARAVDDPEPRIRADVLQWWAVHETQENGAALLRDRALADPHPWPRIAALQSLAFGWPAHPATVPLLRERAEADEDEDVRTEAARMLAAAGALAPLADQLP</sequence>
<name>A0A3Q9BYM1_9ACTN</name>
<evidence type="ECO:0000313" key="3">
    <source>
        <dbReference type="Proteomes" id="UP000280197"/>
    </source>
</evidence>
<dbReference type="InterPro" id="IPR007111">
    <property type="entry name" value="NACHT_NTPase"/>
</dbReference>
<dbReference type="Proteomes" id="UP000280197">
    <property type="component" value="Chromosome"/>
</dbReference>
<dbReference type="PROSITE" id="PS50837">
    <property type="entry name" value="NACHT"/>
    <property type="match status" value="1"/>
</dbReference>
<dbReference type="Gene3D" id="3.40.50.300">
    <property type="entry name" value="P-loop containing nucleotide triphosphate hydrolases"/>
    <property type="match status" value="1"/>
</dbReference>
<dbReference type="InterPro" id="IPR027417">
    <property type="entry name" value="P-loop_NTPase"/>
</dbReference>
<dbReference type="PANTHER" id="PTHR12697">
    <property type="entry name" value="PBS LYASE HEAT-LIKE PROTEIN"/>
    <property type="match status" value="1"/>
</dbReference>
<organism evidence="2 3">
    <name type="scientific">Streptomyces aquilus</name>
    <dbReference type="NCBI Taxonomy" id="2548456"/>
    <lineage>
        <taxon>Bacteria</taxon>
        <taxon>Bacillati</taxon>
        <taxon>Actinomycetota</taxon>
        <taxon>Actinomycetes</taxon>
        <taxon>Kitasatosporales</taxon>
        <taxon>Streptomycetaceae</taxon>
        <taxon>Streptomyces</taxon>
    </lineage>
</organism>
<dbReference type="AlphaFoldDB" id="A0A3Q9BYM1"/>
<proteinExistence type="predicted"/>
<feature type="domain" description="NACHT" evidence="1">
    <location>
        <begin position="160"/>
        <end position="259"/>
    </location>
</feature>
<dbReference type="SMART" id="SM00382">
    <property type="entry name" value="AAA"/>
    <property type="match status" value="1"/>
</dbReference>
<dbReference type="CDD" id="cd00267">
    <property type="entry name" value="ABC_ATPase"/>
    <property type="match status" value="1"/>
</dbReference>
<dbReference type="InterPro" id="IPR011989">
    <property type="entry name" value="ARM-like"/>
</dbReference>
<dbReference type="Gene3D" id="1.25.10.10">
    <property type="entry name" value="Leucine-rich Repeat Variant"/>
    <property type="match status" value="3"/>
</dbReference>
<keyword evidence="3" id="KW-1185">Reference proteome</keyword>
<protein>
    <submittedName>
        <fullName evidence="2">NACHT domain-containing protein</fullName>
    </submittedName>
</protein>
<dbReference type="SUPFAM" id="SSF52540">
    <property type="entry name" value="P-loop containing nucleoside triphosphate hydrolases"/>
    <property type="match status" value="1"/>
</dbReference>
<accession>A0A3Q9BYM1</accession>
<dbReference type="SUPFAM" id="SSF48371">
    <property type="entry name" value="ARM repeat"/>
    <property type="match status" value="2"/>
</dbReference>